<gene>
    <name evidence="2" type="ORF">CG716_05195</name>
</gene>
<dbReference type="EMBL" id="NOZR01000003">
    <property type="protein sequence ID" value="OYN81751.1"/>
    <property type="molecule type" value="Genomic_DNA"/>
</dbReference>
<feature type="region of interest" description="Disordered" evidence="1">
    <location>
        <begin position="64"/>
        <end position="89"/>
    </location>
</feature>
<dbReference type="Proteomes" id="UP000216063">
    <property type="component" value="Unassembled WGS sequence"/>
</dbReference>
<name>A0A255DST3_9MYCO</name>
<evidence type="ECO:0000313" key="2">
    <source>
        <dbReference type="EMBL" id="OYN81751.1"/>
    </source>
</evidence>
<organism evidence="2 3">
    <name type="scientific">Mycolicibacterium sphagni</name>
    <dbReference type="NCBI Taxonomy" id="1786"/>
    <lineage>
        <taxon>Bacteria</taxon>
        <taxon>Bacillati</taxon>
        <taxon>Actinomycetota</taxon>
        <taxon>Actinomycetes</taxon>
        <taxon>Mycobacteriales</taxon>
        <taxon>Mycobacteriaceae</taxon>
        <taxon>Mycolicibacterium</taxon>
    </lineage>
</organism>
<dbReference type="AlphaFoldDB" id="A0A255DST3"/>
<evidence type="ECO:0000256" key="1">
    <source>
        <dbReference type="SAM" id="MobiDB-lite"/>
    </source>
</evidence>
<sequence>MTESERANEFIGWAYEGGFDTALEMYRERYGDAPNYAVDSPDGGHLAAMTWLKRAVELLEAREAEKRRTPCASPTVRRQDGWNAPASTPRKLCSEPIGLHVRA</sequence>
<proteinExistence type="predicted"/>
<comment type="caution">
    <text evidence="2">The sequence shown here is derived from an EMBL/GenBank/DDBJ whole genome shotgun (WGS) entry which is preliminary data.</text>
</comment>
<protein>
    <submittedName>
        <fullName evidence="2">Uncharacterized protein</fullName>
    </submittedName>
</protein>
<evidence type="ECO:0000313" key="3">
    <source>
        <dbReference type="Proteomes" id="UP000216063"/>
    </source>
</evidence>
<accession>A0A255DST3</accession>
<keyword evidence="3" id="KW-1185">Reference proteome</keyword>
<reference evidence="2 3" key="1">
    <citation type="submission" date="2017-07" db="EMBL/GenBank/DDBJ databases">
        <title>The new phylogeny of genus Mycobacterium.</title>
        <authorList>
            <person name="Tortoli E."/>
            <person name="Trovato A."/>
            <person name="Cirillo D.M."/>
        </authorList>
    </citation>
    <scope>NUCLEOTIDE SEQUENCE [LARGE SCALE GENOMIC DNA]</scope>
    <source>
        <strain evidence="2 3">ATCC 33027</strain>
    </source>
</reference>
<dbReference type="RefSeq" id="WP_094477121.1">
    <property type="nucleotide sequence ID" value="NZ_NOZR01000003.1"/>
</dbReference>